<reference evidence="6" key="1">
    <citation type="submission" date="2017-12" db="EMBL/GenBank/DDBJ databases">
        <title>Draft genome sequence of Telmatospirillum siberiense 26-4b1T, an acidotolerant peatland alphaproteobacterium potentially involved in sulfur cycling.</title>
        <authorList>
            <person name="Hausmann B."/>
            <person name="Pjevac P."/>
            <person name="Schreck K."/>
            <person name="Herbold C.W."/>
            <person name="Daims H."/>
            <person name="Wagner M."/>
            <person name="Pester M."/>
            <person name="Loy A."/>
        </authorList>
    </citation>
    <scope>NUCLEOTIDE SEQUENCE [LARGE SCALE GENOMIC DNA]</scope>
    <source>
        <strain evidence="6">26-4b1</strain>
    </source>
</reference>
<dbReference type="InterPro" id="IPR052714">
    <property type="entry name" value="MFS_Exporter"/>
</dbReference>
<dbReference type="InterPro" id="IPR011701">
    <property type="entry name" value="MFS"/>
</dbReference>
<dbReference type="RefSeq" id="WP_101251430.1">
    <property type="nucleotide sequence ID" value="NZ_PIUM01000017.1"/>
</dbReference>
<dbReference type="AlphaFoldDB" id="A0A2N3PTR5"/>
<gene>
    <name evidence="5" type="ORF">CWS72_15010</name>
</gene>
<name>A0A2N3PTR5_9PROT</name>
<keyword evidence="3 4" id="KW-0472">Membrane</keyword>
<organism evidence="5 6">
    <name type="scientific">Telmatospirillum siberiense</name>
    <dbReference type="NCBI Taxonomy" id="382514"/>
    <lineage>
        <taxon>Bacteria</taxon>
        <taxon>Pseudomonadati</taxon>
        <taxon>Pseudomonadota</taxon>
        <taxon>Alphaproteobacteria</taxon>
        <taxon>Rhodospirillales</taxon>
        <taxon>Rhodospirillaceae</taxon>
        <taxon>Telmatospirillum</taxon>
    </lineage>
</organism>
<dbReference type="EMBL" id="PIUM01000017">
    <property type="protein sequence ID" value="PKU23794.1"/>
    <property type="molecule type" value="Genomic_DNA"/>
</dbReference>
<feature type="transmembrane region" description="Helical" evidence="4">
    <location>
        <begin position="124"/>
        <end position="147"/>
    </location>
</feature>
<protein>
    <recommendedName>
        <fullName evidence="7">MFS transporter</fullName>
    </recommendedName>
</protein>
<evidence type="ECO:0000256" key="4">
    <source>
        <dbReference type="SAM" id="Phobius"/>
    </source>
</evidence>
<feature type="transmembrane region" description="Helical" evidence="4">
    <location>
        <begin position="226"/>
        <end position="245"/>
    </location>
</feature>
<evidence type="ECO:0000256" key="1">
    <source>
        <dbReference type="ARBA" id="ARBA00022692"/>
    </source>
</evidence>
<comment type="caution">
    <text evidence="5">The sequence shown here is derived from an EMBL/GenBank/DDBJ whole genome shotgun (WGS) entry which is preliminary data.</text>
</comment>
<feature type="transmembrane region" description="Helical" evidence="4">
    <location>
        <begin position="153"/>
        <end position="169"/>
    </location>
</feature>
<feature type="transmembrane region" description="Helical" evidence="4">
    <location>
        <begin position="60"/>
        <end position="80"/>
    </location>
</feature>
<dbReference type="Pfam" id="PF07690">
    <property type="entry name" value="MFS_1"/>
    <property type="match status" value="1"/>
</dbReference>
<evidence type="ECO:0008006" key="7">
    <source>
        <dbReference type="Google" id="ProtNLM"/>
    </source>
</evidence>
<dbReference type="SUPFAM" id="SSF103473">
    <property type="entry name" value="MFS general substrate transporter"/>
    <property type="match status" value="1"/>
</dbReference>
<proteinExistence type="predicted"/>
<feature type="transmembrane region" description="Helical" evidence="4">
    <location>
        <begin position="329"/>
        <end position="348"/>
    </location>
</feature>
<feature type="transmembrane region" description="Helical" evidence="4">
    <location>
        <begin position="257"/>
        <end position="277"/>
    </location>
</feature>
<evidence type="ECO:0000256" key="3">
    <source>
        <dbReference type="ARBA" id="ARBA00023136"/>
    </source>
</evidence>
<dbReference type="InterPro" id="IPR036259">
    <property type="entry name" value="MFS_trans_sf"/>
</dbReference>
<feature type="transmembrane region" description="Helical" evidence="4">
    <location>
        <begin position="92"/>
        <end position="112"/>
    </location>
</feature>
<dbReference type="GO" id="GO:0022857">
    <property type="term" value="F:transmembrane transporter activity"/>
    <property type="evidence" value="ECO:0007669"/>
    <property type="project" value="InterPro"/>
</dbReference>
<evidence type="ECO:0000313" key="5">
    <source>
        <dbReference type="EMBL" id="PKU23794.1"/>
    </source>
</evidence>
<keyword evidence="6" id="KW-1185">Reference proteome</keyword>
<keyword evidence="2 4" id="KW-1133">Transmembrane helix</keyword>
<feature type="transmembrane region" description="Helical" evidence="4">
    <location>
        <begin position="354"/>
        <end position="373"/>
    </location>
</feature>
<dbReference type="Proteomes" id="UP000233293">
    <property type="component" value="Unassembled WGS sequence"/>
</dbReference>
<feature type="transmembrane region" description="Helical" evidence="4">
    <location>
        <begin position="190"/>
        <end position="214"/>
    </location>
</feature>
<accession>A0A2N3PTR5</accession>
<evidence type="ECO:0000313" key="6">
    <source>
        <dbReference type="Proteomes" id="UP000233293"/>
    </source>
</evidence>
<feature type="transmembrane region" description="Helical" evidence="4">
    <location>
        <begin position="28"/>
        <end position="48"/>
    </location>
</feature>
<dbReference type="PANTHER" id="PTHR23531">
    <property type="entry name" value="QUINOLENE RESISTANCE PROTEIN NORA"/>
    <property type="match status" value="1"/>
</dbReference>
<keyword evidence="1 4" id="KW-0812">Transmembrane</keyword>
<sequence>MGKTEILVATSLFATAAGDSFIVPAVPVTFGAIPATVYWIAVGVALLVSGLTRRIGQGQMLALGAILAGIGLALCGIAVGNPLLATMARATTGFGIGISMLAAQDAFLSFSGPDRTASATARYLGVYFAGMLMGSFLGGFLVGGFGFGTASESGALLCLAGALVAWRIGGAHHRDQPAETIPLTWRLGPAFPTFLMLAALPTRAVNGGFIYALPLLLTAQDRPPETIAAVAAVYPAVMLLCPVAGRKLDKRSSGASTLGQVLSAGALLLASAVAIASRDQATAIALAAAVLLAVGQIIAMPAQTSVALAAANRLPRPAALGIYRASERIGLAAGPALIGLLSGIHGLQWAVCDLAALSICAAALFTTIGLIGWQRQ</sequence>
<dbReference type="Gene3D" id="1.20.1250.20">
    <property type="entry name" value="MFS general substrate transporter like domains"/>
    <property type="match status" value="1"/>
</dbReference>
<dbReference type="PANTHER" id="PTHR23531:SF1">
    <property type="entry name" value="QUINOLENE RESISTANCE PROTEIN NORA"/>
    <property type="match status" value="1"/>
</dbReference>
<feature type="transmembrane region" description="Helical" evidence="4">
    <location>
        <begin position="283"/>
        <end position="308"/>
    </location>
</feature>
<evidence type="ECO:0000256" key="2">
    <source>
        <dbReference type="ARBA" id="ARBA00022989"/>
    </source>
</evidence>